<keyword evidence="3" id="KW-0679">Respiratory chain</keyword>
<evidence type="ECO:0000256" key="11">
    <source>
        <dbReference type="ARBA" id="ARBA00041372"/>
    </source>
</evidence>
<dbReference type="InterPro" id="IPR011249">
    <property type="entry name" value="Metalloenz_LuxS/M16"/>
</dbReference>
<organism evidence="14 15">
    <name type="scientific">Cryomyces antarcticus</name>
    <dbReference type="NCBI Taxonomy" id="329879"/>
    <lineage>
        <taxon>Eukaryota</taxon>
        <taxon>Fungi</taxon>
        <taxon>Dikarya</taxon>
        <taxon>Ascomycota</taxon>
        <taxon>Pezizomycotina</taxon>
        <taxon>Dothideomycetes</taxon>
        <taxon>Dothideomycetes incertae sedis</taxon>
        <taxon>Cryomyces</taxon>
    </lineage>
</organism>
<evidence type="ECO:0000256" key="4">
    <source>
        <dbReference type="ARBA" id="ARBA00022792"/>
    </source>
</evidence>
<comment type="similarity">
    <text evidence="9">Belongs to the peptidase M16 family. UQCRC2/QCR2 subfamily.</text>
</comment>
<sequence length="508" mass="54828">MFNAVVGFSASNQRRPDFYHDFWPTTASQERNHQLPSHHLPDSCTATLPTMISRSALGRNAQRALRRQCCVQPANRRGLAAPASGSFQYETGDASGVKYASRDMSGPTTTLALVAKGGTRYQTLPGLTEGLEKYAFRATEKRSALRIIREAELLGADLASYHSRENLVVGAKFLRDDLPYFVELLAEVATQTKYLPHVYHEEIIPLIQMAQKKLLASTKQMALNSVHGVAFHRGLGIPLHPSSSTPYTKYLDADVIEDFAASVYSKPNFTIVSNGAEHAELTKWVNEFFTDVPSQPRSSLESPHSKYYGGEERIAHGAGNTMVIAFPGSTSATGGDYKPEFAVLAALLGGQTTIKWSPGFSLLAKAGSKYPGVDIDTKSLIYSDAGLLTVMLHGSAKAISGAASDVVKAIQGIASQVGKEDFQKAKALAKFKELEHGQDVAAGLELTGAGLVHSDKAYQLDETAKSIDKVTEEQVKKAAAEMLKSRASVSSVGDLFVLPYAEDLGLKV</sequence>
<dbReference type="InterPro" id="IPR007863">
    <property type="entry name" value="Peptidase_M16_C"/>
</dbReference>
<keyword evidence="6" id="KW-0249">Electron transport</keyword>
<comment type="subcellular location">
    <subcellularLocation>
        <location evidence="1">Mitochondrion inner membrane</location>
        <topology evidence="1">Peripheral membrane protein</topology>
        <orientation evidence="1">Matrix side</orientation>
    </subcellularLocation>
</comment>
<evidence type="ECO:0000256" key="5">
    <source>
        <dbReference type="ARBA" id="ARBA00022946"/>
    </source>
</evidence>
<evidence type="ECO:0000256" key="7">
    <source>
        <dbReference type="ARBA" id="ARBA00023128"/>
    </source>
</evidence>
<gene>
    <name evidence="14" type="primary">QCR2</name>
    <name evidence="14" type="ORF">LTR16_001965</name>
</gene>
<evidence type="ECO:0000313" key="14">
    <source>
        <dbReference type="EMBL" id="KAK5201639.1"/>
    </source>
</evidence>
<keyword evidence="2" id="KW-0813">Transport</keyword>
<keyword evidence="4" id="KW-0999">Mitochondrion inner membrane</keyword>
<comment type="caution">
    <text evidence="14">The sequence shown here is derived from an EMBL/GenBank/DDBJ whole genome shotgun (WGS) entry which is preliminary data.</text>
</comment>
<evidence type="ECO:0000259" key="13">
    <source>
        <dbReference type="Pfam" id="PF05193"/>
    </source>
</evidence>
<feature type="domain" description="Peptidase M16 C-terminal" evidence="13">
    <location>
        <begin position="251"/>
        <end position="427"/>
    </location>
</feature>
<evidence type="ECO:0000259" key="12">
    <source>
        <dbReference type="Pfam" id="PF00675"/>
    </source>
</evidence>
<evidence type="ECO:0000256" key="2">
    <source>
        <dbReference type="ARBA" id="ARBA00022448"/>
    </source>
</evidence>
<proteinExistence type="inferred from homology"/>
<keyword evidence="7" id="KW-0496">Mitochondrion</keyword>
<evidence type="ECO:0000256" key="1">
    <source>
        <dbReference type="ARBA" id="ARBA00004443"/>
    </source>
</evidence>
<keyword evidence="8" id="KW-0472">Membrane</keyword>
<dbReference type="InterPro" id="IPR050361">
    <property type="entry name" value="MPP/UQCRC_Complex"/>
</dbReference>
<dbReference type="InterPro" id="IPR011765">
    <property type="entry name" value="Pept_M16_N"/>
</dbReference>
<accession>A0ABR0LPV2</accession>
<keyword evidence="15" id="KW-1185">Reference proteome</keyword>
<keyword evidence="5" id="KW-0809">Transit peptide</keyword>
<dbReference type="Proteomes" id="UP001357485">
    <property type="component" value="Unassembled WGS sequence"/>
</dbReference>
<dbReference type="EMBL" id="JAVRRA010016544">
    <property type="protein sequence ID" value="KAK5201639.1"/>
    <property type="molecule type" value="Genomic_DNA"/>
</dbReference>
<name>A0ABR0LPV2_9PEZI</name>
<dbReference type="Pfam" id="PF00675">
    <property type="entry name" value="Peptidase_M16"/>
    <property type="match status" value="1"/>
</dbReference>
<protein>
    <recommendedName>
        <fullName evidence="10">Cytochrome b-c1 complex subunit 2, mitochondrial</fullName>
    </recommendedName>
    <alternativeName>
        <fullName evidence="11">Core protein II</fullName>
    </alternativeName>
</protein>
<evidence type="ECO:0000313" key="15">
    <source>
        <dbReference type="Proteomes" id="UP001357485"/>
    </source>
</evidence>
<reference evidence="14 15" key="1">
    <citation type="submission" date="2023-08" db="EMBL/GenBank/DDBJ databases">
        <title>Black Yeasts Isolated from many extreme environments.</title>
        <authorList>
            <person name="Coleine C."/>
            <person name="Stajich J.E."/>
            <person name="Selbmann L."/>
        </authorList>
    </citation>
    <scope>NUCLEOTIDE SEQUENCE [LARGE SCALE GENOMIC DNA]</scope>
    <source>
        <strain evidence="14 15">CCFEE 536</strain>
    </source>
</reference>
<dbReference type="PANTHER" id="PTHR11851:SF209">
    <property type="entry name" value="CYTOCHROME B-C1 COMPLEX SUBUNIT 2, MITOCHONDRIAL"/>
    <property type="match status" value="1"/>
</dbReference>
<evidence type="ECO:0000256" key="8">
    <source>
        <dbReference type="ARBA" id="ARBA00023136"/>
    </source>
</evidence>
<feature type="domain" description="Peptidase M16 N-terminal" evidence="12">
    <location>
        <begin position="103"/>
        <end position="231"/>
    </location>
</feature>
<dbReference type="Gene3D" id="3.30.830.10">
    <property type="entry name" value="Metalloenzyme, LuxS/M16 peptidase-like"/>
    <property type="match status" value="2"/>
</dbReference>
<dbReference type="SUPFAM" id="SSF63411">
    <property type="entry name" value="LuxS/MPP-like metallohydrolase"/>
    <property type="match status" value="2"/>
</dbReference>
<dbReference type="Pfam" id="PF05193">
    <property type="entry name" value="Peptidase_M16_C"/>
    <property type="match status" value="1"/>
</dbReference>
<evidence type="ECO:0000256" key="3">
    <source>
        <dbReference type="ARBA" id="ARBA00022660"/>
    </source>
</evidence>
<dbReference type="PANTHER" id="PTHR11851">
    <property type="entry name" value="METALLOPROTEASE"/>
    <property type="match status" value="1"/>
</dbReference>
<evidence type="ECO:0000256" key="9">
    <source>
        <dbReference type="ARBA" id="ARBA00038146"/>
    </source>
</evidence>
<evidence type="ECO:0000256" key="6">
    <source>
        <dbReference type="ARBA" id="ARBA00022982"/>
    </source>
</evidence>
<evidence type="ECO:0000256" key="10">
    <source>
        <dbReference type="ARBA" id="ARBA00040751"/>
    </source>
</evidence>